<gene>
    <name evidence="1" type="ORF">DFR29_10929</name>
</gene>
<reference evidence="1 2" key="1">
    <citation type="submission" date="2019-03" db="EMBL/GenBank/DDBJ databases">
        <title>Genomic Encyclopedia of Type Strains, Phase IV (KMG-IV): sequencing the most valuable type-strain genomes for metagenomic binning, comparative biology and taxonomic classification.</title>
        <authorList>
            <person name="Goeker M."/>
        </authorList>
    </citation>
    <scope>NUCLEOTIDE SEQUENCE [LARGE SCALE GENOMIC DNA]</scope>
    <source>
        <strain evidence="1 2">DSM 21667</strain>
    </source>
</reference>
<dbReference type="SUPFAM" id="SSF142906">
    <property type="entry name" value="YjbR-like"/>
    <property type="match status" value="1"/>
</dbReference>
<dbReference type="InterPro" id="IPR038056">
    <property type="entry name" value="YjbR-like_sf"/>
</dbReference>
<dbReference type="OrthoDB" id="277063at2"/>
<protein>
    <recommendedName>
        <fullName evidence="3">YjbR protein</fullName>
    </recommendedName>
</protein>
<evidence type="ECO:0008006" key="3">
    <source>
        <dbReference type="Google" id="ProtNLM"/>
    </source>
</evidence>
<dbReference type="RefSeq" id="WP_133819473.1">
    <property type="nucleotide sequence ID" value="NZ_SNZH01000009.1"/>
</dbReference>
<evidence type="ECO:0000313" key="1">
    <source>
        <dbReference type="EMBL" id="TDR41973.1"/>
    </source>
</evidence>
<keyword evidence="2" id="KW-1185">Reference proteome</keyword>
<dbReference type="AlphaFoldDB" id="A0A4R6YU44"/>
<accession>A0A4R6YU44</accession>
<dbReference type="EMBL" id="SNZH01000009">
    <property type="protein sequence ID" value="TDR41973.1"/>
    <property type="molecule type" value="Genomic_DNA"/>
</dbReference>
<dbReference type="Proteomes" id="UP000295293">
    <property type="component" value="Unassembled WGS sequence"/>
</dbReference>
<name>A0A4R6YU44_9GAMM</name>
<comment type="caution">
    <text evidence="1">The sequence shown here is derived from an EMBL/GenBank/DDBJ whole genome shotgun (WGS) entry which is preliminary data.</text>
</comment>
<evidence type="ECO:0000313" key="2">
    <source>
        <dbReference type="Proteomes" id="UP000295293"/>
    </source>
</evidence>
<proteinExistence type="predicted"/>
<sequence length="136" mass="15085">MTRPQPPQAVLQRLRLVCLDLPEVVEEAAWTGTRWCIRGKNFAHAVMIEQGWPPAYAQAAGNDGPLCVLTFRTPRPAADTPRFARPPFFLPRWWPDIVGLALDAQTDWDNVEELLLASYAALAPKKLAAQVAALRG</sequence>
<organism evidence="1 2">
    <name type="scientific">Tahibacter aquaticus</name>
    <dbReference type="NCBI Taxonomy" id="520092"/>
    <lineage>
        <taxon>Bacteria</taxon>
        <taxon>Pseudomonadati</taxon>
        <taxon>Pseudomonadota</taxon>
        <taxon>Gammaproteobacteria</taxon>
        <taxon>Lysobacterales</taxon>
        <taxon>Rhodanobacteraceae</taxon>
        <taxon>Tahibacter</taxon>
    </lineage>
</organism>